<dbReference type="VEuPathDB" id="FungiDB:ASPSYDRAFT_146617"/>
<dbReference type="Proteomes" id="UP000184356">
    <property type="component" value="Unassembled WGS sequence"/>
</dbReference>
<keyword evidence="5" id="KW-1185">Reference proteome</keyword>
<proteinExistence type="predicted"/>
<organism evidence="4 5">
    <name type="scientific">Aspergillus sydowii CBS 593.65</name>
    <dbReference type="NCBI Taxonomy" id="1036612"/>
    <lineage>
        <taxon>Eukaryota</taxon>
        <taxon>Fungi</taxon>
        <taxon>Dikarya</taxon>
        <taxon>Ascomycota</taxon>
        <taxon>Pezizomycotina</taxon>
        <taxon>Eurotiomycetes</taxon>
        <taxon>Eurotiomycetidae</taxon>
        <taxon>Eurotiales</taxon>
        <taxon>Aspergillaceae</taxon>
        <taxon>Aspergillus</taxon>
        <taxon>Aspergillus subgen. Nidulantes</taxon>
    </lineage>
</organism>
<dbReference type="Pfam" id="PF24802">
    <property type="entry name" value="DUF7703"/>
    <property type="match status" value="1"/>
</dbReference>
<evidence type="ECO:0000313" key="5">
    <source>
        <dbReference type="Proteomes" id="UP000184356"/>
    </source>
</evidence>
<feature type="transmembrane region" description="Helical" evidence="2">
    <location>
        <begin position="122"/>
        <end position="143"/>
    </location>
</feature>
<feature type="transmembrane region" description="Helical" evidence="2">
    <location>
        <begin position="205"/>
        <end position="224"/>
    </location>
</feature>
<gene>
    <name evidence="4" type="ORF">ASPSYDRAFT_146617</name>
</gene>
<dbReference type="OrthoDB" id="405906at2759"/>
<name>A0A1L9TLQ5_9EURO</name>
<evidence type="ECO:0000256" key="2">
    <source>
        <dbReference type="SAM" id="Phobius"/>
    </source>
</evidence>
<dbReference type="AlphaFoldDB" id="A0A1L9TLQ5"/>
<dbReference type="GeneID" id="63757711"/>
<keyword evidence="2" id="KW-0812">Transmembrane</keyword>
<sequence length="333" mass="37628">MVDLHRSPPGLVYGLDSSISFTIELLMAVFLCLALYNSLELITLACWTFREWRGLYFWCLLTSSIGIIPYTVGSLLHYWNVAPLGVSLPISWIGFLAIVPVQSLILYSRLFLVFYHEKFLRFLLDGIIIVIILLIVPNSIFMYGSAFISTPTWNYAYGVTERLQVTGFCIMELFISSIYMYSAVRLLKLSPEGKSRAKRIMYELLAINTVTMILDIAVISVEYLNHYAIQVCLKVFVYSVKVKVEFAVLGRLVALTKTRRTKQADRVRRTSFIRNAYTFSDFTNGGLTANEDSTAQRPASLTAAEIDRSSPTRRASGNVPQPSAVERVRSTTM</sequence>
<dbReference type="RefSeq" id="XP_040704164.1">
    <property type="nucleotide sequence ID" value="XM_040841638.1"/>
</dbReference>
<evidence type="ECO:0000259" key="3">
    <source>
        <dbReference type="Pfam" id="PF24802"/>
    </source>
</evidence>
<feature type="transmembrane region" description="Helical" evidence="2">
    <location>
        <begin position="25"/>
        <end position="48"/>
    </location>
</feature>
<accession>A0A1L9TLQ5</accession>
<dbReference type="EMBL" id="KV878584">
    <property type="protein sequence ID" value="OJJ60358.1"/>
    <property type="molecule type" value="Genomic_DNA"/>
</dbReference>
<dbReference type="PANTHER" id="PTHR37013:SF6">
    <property type="entry name" value="INTEGRAL MEMBRANE PROTEIN"/>
    <property type="match status" value="1"/>
</dbReference>
<feature type="transmembrane region" description="Helical" evidence="2">
    <location>
        <begin position="163"/>
        <end position="184"/>
    </location>
</feature>
<feature type="compositionally biased region" description="Polar residues" evidence="1">
    <location>
        <begin position="312"/>
        <end position="321"/>
    </location>
</feature>
<feature type="region of interest" description="Disordered" evidence="1">
    <location>
        <begin position="303"/>
        <end position="333"/>
    </location>
</feature>
<reference evidence="5" key="1">
    <citation type="journal article" date="2017" name="Genome Biol.">
        <title>Comparative genomics reveals high biological diversity and specific adaptations in the industrially and medically important fungal genus Aspergillus.</title>
        <authorList>
            <person name="de Vries R.P."/>
            <person name="Riley R."/>
            <person name="Wiebenga A."/>
            <person name="Aguilar-Osorio G."/>
            <person name="Amillis S."/>
            <person name="Uchima C.A."/>
            <person name="Anderluh G."/>
            <person name="Asadollahi M."/>
            <person name="Askin M."/>
            <person name="Barry K."/>
            <person name="Battaglia E."/>
            <person name="Bayram O."/>
            <person name="Benocci T."/>
            <person name="Braus-Stromeyer S.A."/>
            <person name="Caldana C."/>
            <person name="Canovas D."/>
            <person name="Cerqueira G.C."/>
            <person name="Chen F."/>
            <person name="Chen W."/>
            <person name="Choi C."/>
            <person name="Clum A."/>
            <person name="Dos Santos R.A."/>
            <person name="Damasio A.R."/>
            <person name="Diallinas G."/>
            <person name="Emri T."/>
            <person name="Fekete E."/>
            <person name="Flipphi M."/>
            <person name="Freyberg S."/>
            <person name="Gallo A."/>
            <person name="Gournas C."/>
            <person name="Habgood R."/>
            <person name="Hainaut M."/>
            <person name="Harispe M.L."/>
            <person name="Henrissat B."/>
            <person name="Hilden K.S."/>
            <person name="Hope R."/>
            <person name="Hossain A."/>
            <person name="Karabika E."/>
            <person name="Karaffa L."/>
            <person name="Karanyi Z."/>
            <person name="Krasevec N."/>
            <person name="Kuo A."/>
            <person name="Kusch H."/>
            <person name="LaButti K."/>
            <person name="Lagendijk E.L."/>
            <person name="Lapidus A."/>
            <person name="Levasseur A."/>
            <person name="Lindquist E."/>
            <person name="Lipzen A."/>
            <person name="Logrieco A.F."/>
            <person name="MacCabe A."/>
            <person name="Maekelae M.R."/>
            <person name="Malavazi I."/>
            <person name="Melin P."/>
            <person name="Meyer V."/>
            <person name="Mielnichuk N."/>
            <person name="Miskei M."/>
            <person name="Molnar A.P."/>
            <person name="Mule G."/>
            <person name="Ngan C.Y."/>
            <person name="Orejas M."/>
            <person name="Orosz E."/>
            <person name="Ouedraogo J.P."/>
            <person name="Overkamp K.M."/>
            <person name="Park H.-S."/>
            <person name="Perrone G."/>
            <person name="Piumi F."/>
            <person name="Punt P.J."/>
            <person name="Ram A.F."/>
            <person name="Ramon A."/>
            <person name="Rauscher S."/>
            <person name="Record E."/>
            <person name="Riano-Pachon D.M."/>
            <person name="Robert V."/>
            <person name="Roehrig J."/>
            <person name="Ruller R."/>
            <person name="Salamov A."/>
            <person name="Salih N.S."/>
            <person name="Samson R.A."/>
            <person name="Sandor E."/>
            <person name="Sanguinetti M."/>
            <person name="Schuetze T."/>
            <person name="Sepcic K."/>
            <person name="Shelest E."/>
            <person name="Sherlock G."/>
            <person name="Sophianopoulou V."/>
            <person name="Squina F.M."/>
            <person name="Sun H."/>
            <person name="Susca A."/>
            <person name="Todd R.B."/>
            <person name="Tsang A."/>
            <person name="Unkles S.E."/>
            <person name="van de Wiele N."/>
            <person name="van Rossen-Uffink D."/>
            <person name="Oliveira J.V."/>
            <person name="Vesth T.C."/>
            <person name="Visser J."/>
            <person name="Yu J.-H."/>
            <person name="Zhou M."/>
            <person name="Andersen M.R."/>
            <person name="Archer D.B."/>
            <person name="Baker S.E."/>
            <person name="Benoit I."/>
            <person name="Brakhage A.A."/>
            <person name="Braus G.H."/>
            <person name="Fischer R."/>
            <person name="Frisvad J.C."/>
            <person name="Goldman G.H."/>
            <person name="Houbraken J."/>
            <person name="Oakley B."/>
            <person name="Pocsi I."/>
            <person name="Scazzocchio C."/>
            <person name="Seiboth B."/>
            <person name="vanKuyk P.A."/>
            <person name="Wortman J."/>
            <person name="Dyer P.S."/>
            <person name="Grigoriev I.V."/>
        </authorList>
    </citation>
    <scope>NUCLEOTIDE SEQUENCE [LARGE SCALE GENOMIC DNA]</scope>
    <source>
        <strain evidence="5">CBS 593.65</strain>
    </source>
</reference>
<feature type="transmembrane region" description="Helical" evidence="2">
    <location>
        <begin position="90"/>
        <end position="115"/>
    </location>
</feature>
<evidence type="ECO:0000256" key="1">
    <source>
        <dbReference type="SAM" id="MobiDB-lite"/>
    </source>
</evidence>
<dbReference type="PANTHER" id="PTHR37013">
    <property type="entry name" value="INTEGRAL MEMBRANE PROTEIN (AFU_ORTHOLOGUE AFUA_1G05950)-RELATED"/>
    <property type="match status" value="1"/>
</dbReference>
<feature type="domain" description="DUF7703" evidence="3">
    <location>
        <begin position="18"/>
        <end position="258"/>
    </location>
</feature>
<evidence type="ECO:0000313" key="4">
    <source>
        <dbReference type="EMBL" id="OJJ60358.1"/>
    </source>
</evidence>
<dbReference type="InterPro" id="IPR056120">
    <property type="entry name" value="DUF7703"/>
</dbReference>
<keyword evidence="2" id="KW-0472">Membrane</keyword>
<keyword evidence="2" id="KW-1133">Transmembrane helix</keyword>
<protein>
    <recommendedName>
        <fullName evidence="3">DUF7703 domain-containing protein</fullName>
    </recommendedName>
</protein>
<feature type="transmembrane region" description="Helical" evidence="2">
    <location>
        <begin position="55"/>
        <end position="78"/>
    </location>
</feature>